<dbReference type="Pfam" id="PF00067">
    <property type="entry name" value="p450"/>
    <property type="match status" value="1"/>
</dbReference>
<keyword evidence="5" id="KW-0560">Oxidoreductase</keyword>
<gene>
    <name evidence="8" type="ORF">SCAR479_07659</name>
</gene>
<organism evidence="8 9">
    <name type="scientific">Seiridium cardinale</name>
    <dbReference type="NCBI Taxonomy" id="138064"/>
    <lineage>
        <taxon>Eukaryota</taxon>
        <taxon>Fungi</taxon>
        <taxon>Dikarya</taxon>
        <taxon>Ascomycota</taxon>
        <taxon>Pezizomycotina</taxon>
        <taxon>Sordariomycetes</taxon>
        <taxon>Xylariomycetidae</taxon>
        <taxon>Amphisphaeriales</taxon>
        <taxon>Sporocadaceae</taxon>
        <taxon>Seiridium</taxon>
    </lineage>
</organism>
<evidence type="ECO:0000313" key="8">
    <source>
        <dbReference type="EMBL" id="KAK9775554.1"/>
    </source>
</evidence>
<accession>A0ABR2XPE3</accession>
<proteinExistence type="predicted"/>
<dbReference type="Proteomes" id="UP001465668">
    <property type="component" value="Unassembled WGS sequence"/>
</dbReference>
<dbReference type="InterPro" id="IPR001128">
    <property type="entry name" value="Cyt_P450"/>
</dbReference>
<dbReference type="InterPro" id="IPR050121">
    <property type="entry name" value="Cytochrome_P450_monoxygenase"/>
</dbReference>
<dbReference type="PANTHER" id="PTHR24305:SF107">
    <property type="entry name" value="P450, PUTATIVE (EUROFUNG)-RELATED"/>
    <property type="match status" value="1"/>
</dbReference>
<reference evidence="8 9" key="1">
    <citation type="submission" date="2024-02" db="EMBL/GenBank/DDBJ databases">
        <title>First draft genome assembly of two strains of Seiridium cardinale.</title>
        <authorList>
            <person name="Emiliani G."/>
            <person name="Scali E."/>
        </authorList>
    </citation>
    <scope>NUCLEOTIDE SEQUENCE [LARGE SCALE GENOMIC DNA]</scope>
    <source>
        <strain evidence="8 9">BM-138-000479</strain>
    </source>
</reference>
<keyword evidence="3" id="KW-0349">Heme</keyword>
<evidence type="ECO:0000256" key="7">
    <source>
        <dbReference type="ARBA" id="ARBA00023033"/>
    </source>
</evidence>
<evidence type="ECO:0000256" key="5">
    <source>
        <dbReference type="ARBA" id="ARBA00023002"/>
    </source>
</evidence>
<evidence type="ECO:0000256" key="2">
    <source>
        <dbReference type="ARBA" id="ARBA00005179"/>
    </source>
</evidence>
<keyword evidence="7" id="KW-0503">Monooxygenase</keyword>
<comment type="caution">
    <text evidence="8">The sequence shown here is derived from an EMBL/GenBank/DDBJ whole genome shotgun (WGS) entry which is preliminary data.</text>
</comment>
<dbReference type="SUPFAM" id="SSF48264">
    <property type="entry name" value="Cytochrome P450"/>
    <property type="match status" value="1"/>
</dbReference>
<dbReference type="EMBL" id="JARVKM010000033">
    <property type="protein sequence ID" value="KAK9775554.1"/>
    <property type="molecule type" value="Genomic_DNA"/>
</dbReference>
<evidence type="ECO:0000256" key="4">
    <source>
        <dbReference type="ARBA" id="ARBA00022723"/>
    </source>
</evidence>
<sequence length="229" mass="25606">MQFHQQTAEAPTPLFQTLHEQVELMNLRSNEVRGFFHRRMPWHELAIARNNRVMQSLIEPHIKARLSSTDDNSGSRKSTVVALAARYLGNEDSWVSKGQPNARAIDVIVANIKAFLFAGQDTTAATICFLMKCLEDHPDCLPKMRHEHDAVLGPNPDDAAKVLRKTPTLIYNLPYTLAVIKETLRMYPLAASARAAPTFKMSLTVPGSMVQYALEGFTPWHPAKSTILA</sequence>
<evidence type="ECO:0000256" key="6">
    <source>
        <dbReference type="ARBA" id="ARBA00023004"/>
    </source>
</evidence>
<dbReference type="PANTHER" id="PTHR24305">
    <property type="entry name" value="CYTOCHROME P450"/>
    <property type="match status" value="1"/>
</dbReference>
<dbReference type="InterPro" id="IPR036396">
    <property type="entry name" value="Cyt_P450_sf"/>
</dbReference>
<comment type="cofactor">
    <cofactor evidence="1">
        <name>heme</name>
        <dbReference type="ChEBI" id="CHEBI:30413"/>
    </cofactor>
</comment>
<keyword evidence="9" id="KW-1185">Reference proteome</keyword>
<evidence type="ECO:0000256" key="1">
    <source>
        <dbReference type="ARBA" id="ARBA00001971"/>
    </source>
</evidence>
<dbReference type="Gene3D" id="1.10.630.10">
    <property type="entry name" value="Cytochrome P450"/>
    <property type="match status" value="1"/>
</dbReference>
<evidence type="ECO:0000256" key="3">
    <source>
        <dbReference type="ARBA" id="ARBA00022617"/>
    </source>
</evidence>
<comment type="pathway">
    <text evidence="2">Secondary metabolite biosynthesis.</text>
</comment>
<keyword evidence="6" id="KW-0408">Iron</keyword>
<protein>
    <submittedName>
        <fullName evidence="8">Major facilitator superfamily (MFS) profile domain-containing protein</fullName>
    </submittedName>
</protein>
<dbReference type="PRINTS" id="PR00385">
    <property type="entry name" value="P450"/>
</dbReference>
<evidence type="ECO:0000313" key="9">
    <source>
        <dbReference type="Proteomes" id="UP001465668"/>
    </source>
</evidence>
<name>A0ABR2XPE3_9PEZI</name>
<keyword evidence="4" id="KW-0479">Metal-binding</keyword>